<dbReference type="Proteomes" id="UP000238479">
    <property type="component" value="Chromosome 7"/>
</dbReference>
<evidence type="ECO:0008006" key="3">
    <source>
        <dbReference type="Google" id="ProtNLM"/>
    </source>
</evidence>
<comment type="caution">
    <text evidence="1">The sequence shown here is derived from an EMBL/GenBank/DDBJ whole genome shotgun (WGS) entry which is preliminary data.</text>
</comment>
<dbReference type="AlphaFoldDB" id="A0A2P6P6U2"/>
<keyword evidence="2" id="KW-1185">Reference proteome</keyword>
<evidence type="ECO:0000313" key="1">
    <source>
        <dbReference type="EMBL" id="PRQ17657.1"/>
    </source>
</evidence>
<name>A0A2P6P6U2_ROSCH</name>
<dbReference type="Gramene" id="PRQ17657">
    <property type="protein sequence ID" value="PRQ17657"/>
    <property type="gene ID" value="RchiOBHm_Chr7g0197371"/>
</dbReference>
<reference evidence="1 2" key="1">
    <citation type="journal article" date="2018" name="Nat. Genet.">
        <title>The Rosa genome provides new insights in the design of modern roses.</title>
        <authorList>
            <person name="Bendahmane M."/>
        </authorList>
    </citation>
    <scope>NUCLEOTIDE SEQUENCE [LARGE SCALE GENOMIC DNA]</scope>
    <source>
        <strain evidence="2">cv. Old Blush</strain>
    </source>
</reference>
<gene>
    <name evidence="1" type="ORF">RchiOBHm_Chr7g0197371</name>
</gene>
<proteinExistence type="predicted"/>
<sequence length="50" mass="5564">MLKVVSDPFGGFSNWNDEDGDIDPYSWFGVEWLDGKNCGLASTLFVSSFI</sequence>
<accession>A0A2P6P6U2</accession>
<evidence type="ECO:0000313" key="2">
    <source>
        <dbReference type="Proteomes" id="UP000238479"/>
    </source>
</evidence>
<organism evidence="1 2">
    <name type="scientific">Rosa chinensis</name>
    <name type="common">China rose</name>
    <dbReference type="NCBI Taxonomy" id="74649"/>
    <lineage>
        <taxon>Eukaryota</taxon>
        <taxon>Viridiplantae</taxon>
        <taxon>Streptophyta</taxon>
        <taxon>Embryophyta</taxon>
        <taxon>Tracheophyta</taxon>
        <taxon>Spermatophyta</taxon>
        <taxon>Magnoliopsida</taxon>
        <taxon>eudicotyledons</taxon>
        <taxon>Gunneridae</taxon>
        <taxon>Pentapetalae</taxon>
        <taxon>rosids</taxon>
        <taxon>fabids</taxon>
        <taxon>Rosales</taxon>
        <taxon>Rosaceae</taxon>
        <taxon>Rosoideae</taxon>
        <taxon>Rosoideae incertae sedis</taxon>
        <taxon>Rosa</taxon>
    </lineage>
</organism>
<protein>
    <recommendedName>
        <fullName evidence="3">Non-specific serine/threonine protein kinase</fullName>
    </recommendedName>
</protein>
<dbReference type="EMBL" id="PDCK01000045">
    <property type="protein sequence ID" value="PRQ17657.1"/>
    <property type="molecule type" value="Genomic_DNA"/>
</dbReference>